<evidence type="ECO:0000256" key="2">
    <source>
        <dbReference type="ARBA" id="ARBA00008814"/>
    </source>
</evidence>
<evidence type="ECO:0000256" key="1">
    <source>
        <dbReference type="ARBA" id="ARBA00004196"/>
    </source>
</evidence>
<dbReference type="InterPro" id="IPR002491">
    <property type="entry name" value="ABC_transptr_periplasmic_BD"/>
</dbReference>
<feature type="signal peptide" evidence="5">
    <location>
        <begin position="1"/>
        <end position="19"/>
    </location>
</feature>
<dbReference type="GO" id="GO:1901678">
    <property type="term" value="P:iron coordination entity transport"/>
    <property type="evidence" value="ECO:0007669"/>
    <property type="project" value="UniProtKB-ARBA"/>
</dbReference>
<dbReference type="PANTHER" id="PTHR30532:SF24">
    <property type="entry name" value="FERRIC ENTEROBACTIN-BINDING PERIPLASMIC PROTEIN FEPB"/>
    <property type="match status" value="1"/>
</dbReference>
<dbReference type="RefSeq" id="WP_132878743.1">
    <property type="nucleotide sequence ID" value="NZ_SLXQ01000010.1"/>
</dbReference>
<comment type="similarity">
    <text evidence="2">Belongs to the bacterial solute-binding protein 8 family.</text>
</comment>
<dbReference type="GO" id="GO:0030288">
    <property type="term" value="C:outer membrane-bounded periplasmic space"/>
    <property type="evidence" value="ECO:0007669"/>
    <property type="project" value="TreeGrafter"/>
</dbReference>
<dbReference type="Gene3D" id="3.40.50.1980">
    <property type="entry name" value="Nitrogenase molybdenum iron protein domain"/>
    <property type="match status" value="2"/>
</dbReference>
<evidence type="ECO:0000259" key="6">
    <source>
        <dbReference type="PROSITE" id="PS50983"/>
    </source>
</evidence>
<evidence type="ECO:0000256" key="4">
    <source>
        <dbReference type="ARBA" id="ARBA00022729"/>
    </source>
</evidence>
<evidence type="ECO:0000313" key="8">
    <source>
        <dbReference type="Proteomes" id="UP000294911"/>
    </source>
</evidence>
<protein>
    <submittedName>
        <fullName evidence="7">Iron complex transport system substrate-binding protein</fullName>
    </submittedName>
</protein>
<dbReference type="SUPFAM" id="SSF53807">
    <property type="entry name" value="Helical backbone' metal receptor"/>
    <property type="match status" value="1"/>
</dbReference>
<accession>A0A4V2SSW8</accession>
<proteinExistence type="inferred from homology"/>
<feature type="domain" description="Fe/B12 periplasmic-binding" evidence="6">
    <location>
        <begin position="62"/>
        <end position="330"/>
    </location>
</feature>
<dbReference type="PROSITE" id="PS50983">
    <property type="entry name" value="FE_B12_PBP"/>
    <property type="match status" value="1"/>
</dbReference>
<keyword evidence="3" id="KW-0813">Transport</keyword>
<keyword evidence="8" id="KW-1185">Reference proteome</keyword>
<dbReference type="OrthoDB" id="1846031at2"/>
<evidence type="ECO:0000256" key="5">
    <source>
        <dbReference type="SAM" id="SignalP"/>
    </source>
</evidence>
<evidence type="ECO:0000256" key="3">
    <source>
        <dbReference type="ARBA" id="ARBA00022448"/>
    </source>
</evidence>
<reference evidence="7 8" key="1">
    <citation type="submission" date="2019-03" db="EMBL/GenBank/DDBJ databases">
        <title>Genomic Encyclopedia of Type Strains, Phase IV (KMG-IV): sequencing the most valuable type-strain genomes for metagenomic binning, comparative biology and taxonomic classification.</title>
        <authorList>
            <person name="Goeker M."/>
        </authorList>
    </citation>
    <scope>NUCLEOTIDE SEQUENCE [LARGE SCALE GENOMIC DNA]</scope>
    <source>
        <strain evidence="7 8">DSM 45765</strain>
    </source>
</reference>
<keyword evidence="4 5" id="KW-0732">Signal</keyword>
<evidence type="ECO:0000313" key="7">
    <source>
        <dbReference type="EMBL" id="TCP48456.1"/>
    </source>
</evidence>
<dbReference type="CDD" id="cd01146">
    <property type="entry name" value="FhuD"/>
    <property type="match status" value="1"/>
</dbReference>
<organism evidence="7 8">
    <name type="scientific">Tamaricihabitans halophyticus</name>
    <dbReference type="NCBI Taxonomy" id="1262583"/>
    <lineage>
        <taxon>Bacteria</taxon>
        <taxon>Bacillati</taxon>
        <taxon>Actinomycetota</taxon>
        <taxon>Actinomycetes</taxon>
        <taxon>Pseudonocardiales</taxon>
        <taxon>Pseudonocardiaceae</taxon>
        <taxon>Tamaricihabitans</taxon>
    </lineage>
</organism>
<dbReference type="Proteomes" id="UP000294911">
    <property type="component" value="Unassembled WGS sequence"/>
</dbReference>
<feature type="chain" id="PRO_5038501257" evidence="5">
    <location>
        <begin position="20"/>
        <end position="332"/>
    </location>
</feature>
<dbReference type="InterPro" id="IPR051313">
    <property type="entry name" value="Bact_iron-sidero_bind"/>
</dbReference>
<dbReference type="PROSITE" id="PS51257">
    <property type="entry name" value="PROKAR_LIPOPROTEIN"/>
    <property type="match status" value="1"/>
</dbReference>
<comment type="caution">
    <text evidence="7">The sequence shown here is derived from an EMBL/GenBank/DDBJ whole genome shotgun (WGS) entry which is preliminary data.</text>
</comment>
<name>A0A4V2SSW8_9PSEU</name>
<dbReference type="AlphaFoldDB" id="A0A4V2SSW8"/>
<dbReference type="Pfam" id="PF01497">
    <property type="entry name" value="Peripla_BP_2"/>
    <property type="match status" value="1"/>
</dbReference>
<sequence length="332" mass="35133">MRRRAGTMLTIAVAGALFAASACSTETPDAGSGQSGAGDAAAYPVTIDTEFGAVTIEEPPQRVVALGWSDAEVALALGVQPVGAADWLDIGGDGLGPWVEQSYQEPPEMLGTLEVNREKLAELNPDLILDTRASGEQERYDQLSELGVPVVGPPEDANAYLTSWQDQLAMIGKALGKQAEATELREGLEAEFATAARQNPEFRDASVVLGVRSASSYAAYVRGGGRVEFMEELGFRNSPAIQQLAGEDFSVPVSEERLDLLDADLTVMFLIGVDAKEVTQDPLYQAVPSVQDGRSVVLSEETVSQAFSSASVAGLSYALDKTVPMFAEALRG</sequence>
<gene>
    <name evidence="7" type="ORF">EV191_11013</name>
</gene>
<comment type="subcellular location">
    <subcellularLocation>
        <location evidence="1">Cell envelope</location>
    </subcellularLocation>
</comment>
<dbReference type="EMBL" id="SLXQ01000010">
    <property type="protein sequence ID" value="TCP48456.1"/>
    <property type="molecule type" value="Genomic_DNA"/>
</dbReference>
<dbReference type="PANTHER" id="PTHR30532">
    <property type="entry name" value="IRON III DICITRATE-BINDING PERIPLASMIC PROTEIN"/>
    <property type="match status" value="1"/>
</dbReference>